<keyword evidence="3 6" id="KW-0378">Hydrolase</keyword>
<feature type="signal peptide" evidence="5">
    <location>
        <begin position="1"/>
        <end position="20"/>
    </location>
</feature>
<evidence type="ECO:0000256" key="2">
    <source>
        <dbReference type="ARBA" id="ARBA00008773"/>
    </source>
</evidence>
<evidence type="ECO:0000313" key="7">
    <source>
        <dbReference type="Proteomes" id="UP000774617"/>
    </source>
</evidence>
<dbReference type="SUPFAM" id="SSF51445">
    <property type="entry name" value="(Trans)glycosidases"/>
    <property type="match status" value="1"/>
</dbReference>
<comment type="subcellular location">
    <subcellularLocation>
        <location evidence="1">Cell envelope</location>
    </subcellularLocation>
</comment>
<evidence type="ECO:0000256" key="4">
    <source>
        <dbReference type="SAM" id="MobiDB-lite"/>
    </source>
</evidence>
<keyword evidence="7" id="KW-1185">Reference proteome</keyword>
<sequence>MKAGFFIQLISALGFGLVAGLPQFAGNSLEPRAYVTITKVVTTTVPAVIVHIHRTRTWTKTEYPPIQVSETSYQQNSIVISEPPGAPSPTAPSIQTSWSNEPTVVSQPVTSTPGESNDRATAMEGTSMQASAPASSTDQFVVSQPINSSPGEVPTNVPPPAPMSSTTLVTLSSRAFSDGSVPEATSLPDGLHGNGYGISYNPYNSDSSCKDADTISRDIHLFNNYGAIRLYGTDCGQLDTVMPVIKNYPGMKLILGIWDPSSPTNALTEANTIANAVNKHFGGDWSSIHSVAVGNEIVHRGGSVNNLLAALHSVKYLLAPYRVPIVTVETPDVFEGIGMPLCQASDFIAINAHPFFDKSGNWSNPSRAGDFAKLMADIVSGCRKDRTVIMESGWPHGSDLPASFFTNNGYPVPSPENHRLAIKSLMEAYAGHPEDLVVFSAFDDYWKHDSAGTMGVEHYWGILD</sequence>
<dbReference type="PANTHER" id="PTHR16631:SF14">
    <property type="entry name" value="FAMILY 17 GLUCOSIDASE SCW10-RELATED"/>
    <property type="match status" value="1"/>
</dbReference>
<proteinExistence type="inferred from homology"/>
<dbReference type="EMBL" id="JAGTJR010000035">
    <property type="protein sequence ID" value="KAH7036454.1"/>
    <property type="molecule type" value="Genomic_DNA"/>
</dbReference>
<name>A0ABQ8FYS4_9PEZI</name>
<feature type="compositionally biased region" description="Polar residues" evidence="4">
    <location>
        <begin position="91"/>
        <end position="115"/>
    </location>
</feature>
<dbReference type="Proteomes" id="UP000774617">
    <property type="component" value="Unassembled WGS sequence"/>
</dbReference>
<dbReference type="InterPro" id="IPR050732">
    <property type="entry name" value="Beta-glucan_modifiers"/>
</dbReference>
<dbReference type="Gene3D" id="3.20.20.80">
    <property type="entry name" value="Glycosidases"/>
    <property type="match status" value="2"/>
</dbReference>
<evidence type="ECO:0000256" key="3">
    <source>
        <dbReference type="ARBA" id="ARBA00022801"/>
    </source>
</evidence>
<feature type="chain" id="PRO_5046260757" evidence="5">
    <location>
        <begin position="21"/>
        <end position="464"/>
    </location>
</feature>
<reference evidence="6 7" key="1">
    <citation type="journal article" date="2021" name="Nat. Commun.">
        <title>Genetic determinants of endophytism in the Arabidopsis root mycobiome.</title>
        <authorList>
            <person name="Mesny F."/>
            <person name="Miyauchi S."/>
            <person name="Thiergart T."/>
            <person name="Pickel B."/>
            <person name="Atanasova L."/>
            <person name="Karlsson M."/>
            <person name="Huettel B."/>
            <person name="Barry K.W."/>
            <person name="Haridas S."/>
            <person name="Chen C."/>
            <person name="Bauer D."/>
            <person name="Andreopoulos W."/>
            <person name="Pangilinan J."/>
            <person name="LaButti K."/>
            <person name="Riley R."/>
            <person name="Lipzen A."/>
            <person name="Clum A."/>
            <person name="Drula E."/>
            <person name="Henrissat B."/>
            <person name="Kohler A."/>
            <person name="Grigoriev I.V."/>
            <person name="Martin F.M."/>
            <person name="Hacquard S."/>
        </authorList>
    </citation>
    <scope>NUCLEOTIDE SEQUENCE [LARGE SCALE GENOMIC DNA]</scope>
    <source>
        <strain evidence="6 7">MPI-SDFR-AT-0080</strain>
    </source>
</reference>
<feature type="region of interest" description="Disordered" evidence="4">
    <location>
        <begin position="74"/>
        <end position="166"/>
    </location>
</feature>
<dbReference type="InterPro" id="IPR017853">
    <property type="entry name" value="GH"/>
</dbReference>
<comment type="similarity">
    <text evidence="2">Belongs to the glycosyl hydrolase 17 family.</text>
</comment>
<evidence type="ECO:0000313" key="6">
    <source>
        <dbReference type="EMBL" id="KAH7036454.1"/>
    </source>
</evidence>
<organism evidence="6 7">
    <name type="scientific">Macrophomina phaseolina</name>
    <dbReference type="NCBI Taxonomy" id="35725"/>
    <lineage>
        <taxon>Eukaryota</taxon>
        <taxon>Fungi</taxon>
        <taxon>Dikarya</taxon>
        <taxon>Ascomycota</taxon>
        <taxon>Pezizomycotina</taxon>
        <taxon>Dothideomycetes</taxon>
        <taxon>Dothideomycetes incertae sedis</taxon>
        <taxon>Botryosphaeriales</taxon>
        <taxon>Botryosphaeriaceae</taxon>
        <taxon>Macrophomina</taxon>
    </lineage>
</organism>
<dbReference type="PANTHER" id="PTHR16631">
    <property type="entry name" value="GLUCAN 1,3-BETA-GLUCOSIDASE"/>
    <property type="match status" value="1"/>
</dbReference>
<keyword evidence="5" id="KW-0732">Signal</keyword>
<gene>
    <name evidence="6" type="ORF">B0J12DRAFT_703431</name>
</gene>
<accession>A0ABQ8FYS4</accession>
<evidence type="ECO:0000256" key="5">
    <source>
        <dbReference type="SAM" id="SignalP"/>
    </source>
</evidence>
<feature type="compositionally biased region" description="Polar residues" evidence="4">
    <location>
        <begin position="124"/>
        <end position="150"/>
    </location>
</feature>
<comment type="caution">
    <text evidence="6">The sequence shown here is derived from an EMBL/GenBank/DDBJ whole genome shotgun (WGS) entry which is preliminary data.</text>
</comment>
<evidence type="ECO:0000256" key="1">
    <source>
        <dbReference type="ARBA" id="ARBA00004196"/>
    </source>
</evidence>
<dbReference type="GO" id="GO:0016787">
    <property type="term" value="F:hydrolase activity"/>
    <property type="evidence" value="ECO:0007669"/>
    <property type="project" value="UniProtKB-KW"/>
</dbReference>
<protein>
    <submittedName>
        <fullName evidence="6">Glycoside hydrolase superfamily</fullName>
    </submittedName>
</protein>